<keyword evidence="3" id="KW-1185">Reference proteome</keyword>
<dbReference type="RefSeq" id="WP_210852083.1">
    <property type="nucleotide sequence ID" value="NZ_JAGQDD010000002.1"/>
</dbReference>
<accession>A0A941BK73</accession>
<sequence length="190" mass="20434">MNLFRRPSLPLLALFWSSVLGSAAVHAYEPPAGAPTAQIRLTAARAFNTNMIIGHAPECRPTKVYRFALLGVANLFGGHPTLDMPLKPAVPPAQIYEATVEADRTLVVLATASSSLLPVAGLLDKCKVETHFHARAGGRYEANYTIENNDRCTLQISELLPDSEGGWRRAEVATLPKPPAACDAAPEPPR</sequence>
<reference evidence="2 3" key="1">
    <citation type="submission" date="2021-04" db="EMBL/GenBank/DDBJ databases">
        <title>The genome sequence of Ideonella sp. 3Y2.</title>
        <authorList>
            <person name="Liu Y."/>
        </authorList>
    </citation>
    <scope>NUCLEOTIDE SEQUENCE [LARGE SCALE GENOMIC DNA]</scope>
    <source>
        <strain evidence="2 3">3Y2</strain>
    </source>
</reference>
<evidence type="ECO:0000313" key="3">
    <source>
        <dbReference type="Proteomes" id="UP000676246"/>
    </source>
</evidence>
<feature type="signal peptide" evidence="1">
    <location>
        <begin position="1"/>
        <end position="27"/>
    </location>
</feature>
<comment type="caution">
    <text evidence="2">The sequence shown here is derived from an EMBL/GenBank/DDBJ whole genome shotgun (WGS) entry which is preliminary data.</text>
</comment>
<organism evidence="2 3">
    <name type="scientific">Ideonella alba</name>
    <dbReference type="NCBI Taxonomy" id="2824118"/>
    <lineage>
        <taxon>Bacteria</taxon>
        <taxon>Pseudomonadati</taxon>
        <taxon>Pseudomonadota</taxon>
        <taxon>Betaproteobacteria</taxon>
        <taxon>Burkholderiales</taxon>
        <taxon>Sphaerotilaceae</taxon>
        <taxon>Ideonella</taxon>
    </lineage>
</organism>
<evidence type="ECO:0008006" key="4">
    <source>
        <dbReference type="Google" id="ProtNLM"/>
    </source>
</evidence>
<dbReference type="AlphaFoldDB" id="A0A941BK73"/>
<protein>
    <recommendedName>
        <fullName evidence="4">Lipoprotein</fullName>
    </recommendedName>
</protein>
<dbReference type="Proteomes" id="UP000676246">
    <property type="component" value="Unassembled WGS sequence"/>
</dbReference>
<evidence type="ECO:0000313" key="2">
    <source>
        <dbReference type="EMBL" id="MBQ0929839.1"/>
    </source>
</evidence>
<keyword evidence="1" id="KW-0732">Signal</keyword>
<dbReference type="EMBL" id="JAGQDD010000002">
    <property type="protein sequence ID" value="MBQ0929839.1"/>
    <property type="molecule type" value="Genomic_DNA"/>
</dbReference>
<name>A0A941BK73_9BURK</name>
<feature type="chain" id="PRO_5037207375" description="Lipoprotein" evidence="1">
    <location>
        <begin position="28"/>
        <end position="190"/>
    </location>
</feature>
<gene>
    <name evidence="2" type="ORF">KAK03_05005</name>
</gene>
<proteinExistence type="predicted"/>
<evidence type="ECO:0000256" key="1">
    <source>
        <dbReference type="SAM" id="SignalP"/>
    </source>
</evidence>